<dbReference type="Gene3D" id="3.40.50.11220">
    <property type="match status" value="1"/>
</dbReference>
<dbReference type="GO" id="GO:0016829">
    <property type="term" value="F:lyase activity"/>
    <property type="evidence" value="ECO:0007669"/>
    <property type="project" value="UniProtKB-KW"/>
</dbReference>
<dbReference type="PANTHER" id="PTHR37477">
    <property type="entry name" value="COBALT-PRECORRIN-5A HYDROLASE"/>
    <property type="match status" value="1"/>
</dbReference>
<gene>
    <name evidence="3" type="ORF">SAMN02910262_00403</name>
</gene>
<dbReference type="PANTHER" id="PTHR37477:SF1">
    <property type="entry name" value="COBALT-PRECORRIN-5A HYDROLASE"/>
    <property type="match status" value="1"/>
</dbReference>
<dbReference type="InterPro" id="IPR021744">
    <property type="entry name" value="CbiG_N"/>
</dbReference>
<dbReference type="InterPro" id="IPR036518">
    <property type="entry name" value="CobE/GbiG_C_sf"/>
</dbReference>
<dbReference type="Pfam" id="PF11760">
    <property type="entry name" value="CbiG_N"/>
    <property type="match status" value="1"/>
</dbReference>
<dbReference type="RefSeq" id="WP_031471374.1">
    <property type="nucleotide sequence ID" value="NZ_FOZC01000002.1"/>
</dbReference>
<dbReference type="InterPro" id="IPR052553">
    <property type="entry name" value="CbiG_hydrolase"/>
</dbReference>
<evidence type="ECO:0000259" key="1">
    <source>
        <dbReference type="Pfam" id="PF01890"/>
    </source>
</evidence>
<protein>
    <submittedName>
        <fullName evidence="3">Cobalt-precorrin 5A acetaldehyde-lyase</fullName>
    </submittedName>
</protein>
<dbReference type="InterPro" id="IPR002750">
    <property type="entry name" value="CobE/GbiG_C"/>
</dbReference>
<sequence length="355" mass="38162">MKAQMIYFTENGGKCAERLLRGLDGIPEKQRLIGELSVTGSSELIMPLRKFVGDCFYRFDALIFVGAAGIAVRMIAPYISSKATDPAVIVIDETGKYVIPILSGHLGGANAAAQEMAEILGAEAVVTTATDLHHAFAVDDFARENRLTVTDLTAAKKIASAILSGEKVGFFTECYIEGDCPEELSPDEPGRLNIVLVRKAGSLRAAKNDQMLVLIPQRAVLGIGCRRGTPKEAIAAAVESVLKTTGLSIDEIAEIASIDLKKDEEGLREYAQDVKKHLRFYTADELNQAPDGFSYEHSDFVQKTTGTDNVCERAAVLAAFDADENRGEVKLLAGKTALNGVTVCAAGFSVKTPRF</sequence>
<dbReference type="Pfam" id="PF01890">
    <property type="entry name" value="CbiG_C"/>
    <property type="match status" value="1"/>
</dbReference>
<dbReference type="GO" id="GO:0009236">
    <property type="term" value="P:cobalamin biosynthetic process"/>
    <property type="evidence" value="ECO:0007669"/>
    <property type="project" value="InterPro"/>
</dbReference>
<proteinExistence type="predicted"/>
<evidence type="ECO:0000259" key="2">
    <source>
        <dbReference type="Pfam" id="PF11760"/>
    </source>
</evidence>
<dbReference type="InterPro" id="IPR038029">
    <property type="entry name" value="GbiG_N_sf"/>
</dbReference>
<evidence type="ECO:0000313" key="3">
    <source>
        <dbReference type="EMBL" id="SFR66575.1"/>
    </source>
</evidence>
<dbReference type="Gene3D" id="3.30.420.180">
    <property type="entry name" value="CobE/GbiG C-terminal domain"/>
    <property type="match status" value="1"/>
</dbReference>
<dbReference type="AlphaFoldDB" id="A0A1I6IIL4"/>
<feature type="domain" description="CobE/GbiG C-terminal" evidence="1">
    <location>
        <begin position="220"/>
        <end position="346"/>
    </location>
</feature>
<dbReference type="Proteomes" id="UP000214760">
    <property type="component" value="Unassembled WGS sequence"/>
</dbReference>
<dbReference type="EMBL" id="FOZC01000002">
    <property type="protein sequence ID" value="SFR66575.1"/>
    <property type="molecule type" value="Genomic_DNA"/>
</dbReference>
<organism evidence="3 4">
    <name type="scientific">[Clostridium] aminophilum</name>
    <dbReference type="NCBI Taxonomy" id="1526"/>
    <lineage>
        <taxon>Bacteria</taxon>
        <taxon>Bacillati</taxon>
        <taxon>Bacillota</taxon>
        <taxon>Clostridia</taxon>
        <taxon>Lachnospirales</taxon>
        <taxon>Lachnospiraceae</taxon>
    </lineage>
</organism>
<reference evidence="3 4" key="1">
    <citation type="submission" date="2016-10" db="EMBL/GenBank/DDBJ databases">
        <authorList>
            <person name="de Groot N.N."/>
        </authorList>
    </citation>
    <scope>NUCLEOTIDE SEQUENCE [LARGE SCALE GENOMIC DNA]</scope>
    <source>
        <strain evidence="3 4">F</strain>
    </source>
</reference>
<dbReference type="SUPFAM" id="SSF159664">
    <property type="entry name" value="CobE/GbiG C-terminal domain-like"/>
    <property type="match status" value="1"/>
</dbReference>
<accession>A0A1I6IIL4</accession>
<keyword evidence="3" id="KW-0456">Lyase</keyword>
<dbReference type="SUPFAM" id="SSF159672">
    <property type="entry name" value="CbiG N-terminal domain-like"/>
    <property type="match status" value="1"/>
</dbReference>
<evidence type="ECO:0000313" key="4">
    <source>
        <dbReference type="Proteomes" id="UP000214760"/>
    </source>
</evidence>
<name>A0A1I6IIL4_9FIRM</name>
<feature type="domain" description="Cobalamin synthesis G N-terminal" evidence="2">
    <location>
        <begin position="51"/>
        <end position="131"/>
    </location>
</feature>